<dbReference type="PANTHER" id="PTHR47053">
    <property type="entry name" value="MUREIN DD-ENDOPEPTIDASE MEPH-RELATED"/>
    <property type="match status" value="1"/>
</dbReference>
<evidence type="ECO:0000259" key="9">
    <source>
        <dbReference type="PROSITE" id="PS51935"/>
    </source>
</evidence>
<keyword evidence="11" id="KW-1185">Reference proteome</keyword>
<reference evidence="10 11" key="1">
    <citation type="submission" date="2020-08" db="EMBL/GenBank/DDBJ databases">
        <title>Genome public.</title>
        <authorList>
            <person name="Liu C."/>
            <person name="Sun Q."/>
        </authorList>
    </citation>
    <scope>NUCLEOTIDE SEQUENCE [LARGE SCALE GENOMIC DNA]</scope>
    <source>
        <strain evidence="10 11">BX0805</strain>
    </source>
</reference>
<keyword evidence="2" id="KW-0645">Protease</keyword>
<dbReference type="InterPro" id="IPR057309">
    <property type="entry name" value="PcsB_CC"/>
</dbReference>
<dbReference type="Gene3D" id="6.10.250.3150">
    <property type="match status" value="1"/>
</dbReference>
<keyword evidence="6" id="KW-0175">Coiled coil</keyword>
<evidence type="ECO:0000256" key="5">
    <source>
        <dbReference type="ARBA" id="ARBA00022807"/>
    </source>
</evidence>
<evidence type="ECO:0000256" key="3">
    <source>
        <dbReference type="ARBA" id="ARBA00022729"/>
    </source>
</evidence>
<accession>A0ABR7I966</accession>
<gene>
    <name evidence="10" type="ORF">H8Z76_05470</name>
</gene>
<protein>
    <submittedName>
        <fullName evidence="10">C40 family peptidase</fullName>
    </submittedName>
</protein>
<feature type="domain" description="NlpC/P60" evidence="9">
    <location>
        <begin position="317"/>
        <end position="434"/>
    </location>
</feature>
<comment type="similarity">
    <text evidence="1">Belongs to the peptidase C40 family.</text>
</comment>
<dbReference type="Pfam" id="PF00877">
    <property type="entry name" value="NLPC_P60"/>
    <property type="match status" value="1"/>
</dbReference>
<dbReference type="PROSITE" id="PS51935">
    <property type="entry name" value="NLPC_P60"/>
    <property type="match status" value="1"/>
</dbReference>
<dbReference type="PANTHER" id="PTHR47053:SF1">
    <property type="entry name" value="MUREIN DD-ENDOPEPTIDASE MEPH-RELATED"/>
    <property type="match status" value="1"/>
</dbReference>
<sequence length="434" mass="46520">MHRKVVAACMAGILMSLSVVPVSASTLSKAKNAKTEAESDLNSQNEKISSLQNEQAQLQSEMNSLDAQLSEVLVNIQILSDEITQKQAELEDVANQLVQAQQNEQTEYEDMKLRIQYMYENGDSTMLQSLLESKDISDFVNRAEYVNSVYSYDRNLLIQYQQTVQQVADLQIQVQGEEAELEEIQESYEEQETQLQTVIAEKQSQMSDFDTQLANAKNLAAQYAATIEQQNEIIRQEQERQAAEAAAAAAAAKKKTDSAKTDSTTTVASTGTDTANTTSQTDSSSDSQTGKTQDSSSGTDSGSTSSGSGKNPGYKTGVSGSDVASYALQFVGNPYVSGGTSLTDGADCSGYVMSVYAHFGVSLPHSSAALAGCGQEVSYGNIQPGDIVCYTGHVAIYIGGGQIVNASSSKPYPVGGIKTNSATYRTITTVRRVL</sequence>
<dbReference type="Gene3D" id="3.90.1720.10">
    <property type="entry name" value="endopeptidase domain like (from Nostoc punctiforme)"/>
    <property type="match status" value="1"/>
</dbReference>
<feature type="coiled-coil region" evidence="6">
    <location>
        <begin position="27"/>
        <end position="103"/>
    </location>
</feature>
<evidence type="ECO:0000313" key="10">
    <source>
        <dbReference type="EMBL" id="MBC5753481.1"/>
    </source>
</evidence>
<keyword evidence="4" id="KW-0378">Hydrolase</keyword>
<dbReference type="EMBL" id="JACOQH010000003">
    <property type="protein sequence ID" value="MBC5753481.1"/>
    <property type="molecule type" value="Genomic_DNA"/>
</dbReference>
<dbReference type="Proteomes" id="UP000621540">
    <property type="component" value="Unassembled WGS sequence"/>
</dbReference>
<dbReference type="InterPro" id="IPR038765">
    <property type="entry name" value="Papain-like_cys_pep_sf"/>
</dbReference>
<name>A0ABR7I966_9FIRM</name>
<evidence type="ECO:0000256" key="8">
    <source>
        <dbReference type="SAM" id="SignalP"/>
    </source>
</evidence>
<comment type="caution">
    <text evidence="10">The sequence shown here is derived from an EMBL/GenBank/DDBJ whole genome shotgun (WGS) entry which is preliminary data.</text>
</comment>
<feature type="signal peptide" evidence="8">
    <location>
        <begin position="1"/>
        <end position="24"/>
    </location>
</feature>
<evidence type="ECO:0000256" key="2">
    <source>
        <dbReference type="ARBA" id="ARBA00022670"/>
    </source>
</evidence>
<dbReference type="Pfam" id="PF24568">
    <property type="entry name" value="CC_PcsB"/>
    <property type="match status" value="1"/>
</dbReference>
<feature type="region of interest" description="Disordered" evidence="7">
    <location>
        <begin position="252"/>
        <end position="316"/>
    </location>
</feature>
<evidence type="ECO:0000313" key="11">
    <source>
        <dbReference type="Proteomes" id="UP000621540"/>
    </source>
</evidence>
<evidence type="ECO:0000256" key="6">
    <source>
        <dbReference type="SAM" id="Coils"/>
    </source>
</evidence>
<evidence type="ECO:0000256" key="4">
    <source>
        <dbReference type="ARBA" id="ARBA00022801"/>
    </source>
</evidence>
<dbReference type="InterPro" id="IPR051202">
    <property type="entry name" value="Peptidase_C40"/>
</dbReference>
<dbReference type="InterPro" id="IPR000064">
    <property type="entry name" value="NLP_P60_dom"/>
</dbReference>
<proteinExistence type="inferred from homology"/>
<evidence type="ECO:0000256" key="7">
    <source>
        <dbReference type="SAM" id="MobiDB-lite"/>
    </source>
</evidence>
<keyword evidence="5" id="KW-0788">Thiol protease</keyword>
<feature type="compositionally biased region" description="Low complexity" evidence="7">
    <location>
        <begin position="261"/>
        <end position="309"/>
    </location>
</feature>
<evidence type="ECO:0000256" key="1">
    <source>
        <dbReference type="ARBA" id="ARBA00007074"/>
    </source>
</evidence>
<organism evidence="10 11">
    <name type="scientific">Roseburia yibonii</name>
    <dbReference type="NCBI Taxonomy" id="2763063"/>
    <lineage>
        <taxon>Bacteria</taxon>
        <taxon>Bacillati</taxon>
        <taxon>Bacillota</taxon>
        <taxon>Clostridia</taxon>
        <taxon>Lachnospirales</taxon>
        <taxon>Lachnospiraceae</taxon>
        <taxon>Roseburia</taxon>
    </lineage>
</organism>
<dbReference type="SUPFAM" id="SSF54001">
    <property type="entry name" value="Cysteine proteinases"/>
    <property type="match status" value="1"/>
</dbReference>
<keyword evidence="3 8" id="KW-0732">Signal</keyword>
<feature type="chain" id="PRO_5045950593" evidence="8">
    <location>
        <begin position="25"/>
        <end position="434"/>
    </location>
</feature>